<dbReference type="Pfam" id="PF07719">
    <property type="entry name" value="TPR_2"/>
    <property type="match status" value="1"/>
</dbReference>
<evidence type="ECO:0000256" key="3">
    <source>
        <dbReference type="PROSITE-ProRule" id="PRU00339"/>
    </source>
</evidence>
<reference evidence="7" key="1">
    <citation type="journal article" date="2019" name="Int. J. Syst. Evol. Microbiol.">
        <title>The Global Catalogue of Microorganisms (GCM) 10K type strain sequencing project: providing services to taxonomists for standard genome sequencing and annotation.</title>
        <authorList>
            <consortium name="The Broad Institute Genomics Platform"/>
            <consortium name="The Broad Institute Genome Sequencing Center for Infectious Disease"/>
            <person name="Wu L."/>
            <person name="Ma J."/>
        </authorList>
    </citation>
    <scope>NUCLEOTIDE SEQUENCE [LARGE SCALE GENOMIC DNA]</scope>
    <source>
        <strain evidence="7">KCTC 15012</strain>
    </source>
</reference>
<name>A0ABW0YEY3_9GAMM</name>
<accession>A0ABW0YEY3</accession>
<dbReference type="InterPro" id="IPR011990">
    <property type="entry name" value="TPR-like_helical_dom_sf"/>
</dbReference>
<keyword evidence="1" id="KW-0677">Repeat</keyword>
<gene>
    <name evidence="6" type="ORF">ACFPVW_20150</name>
</gene>
<evidence type="ECO:0000313" key="7">
    <source>
        <dbReference type="Proteomes" id="UP001596132"/>
    </source>
</evidence>
<evidence type="ECO:0000259" key="5">
    <source>
        <dbReference type="Pfam" id="PF13519"/>
    </source>
</evidence>
<evidence type="ECO:0000256" key="1">
    <source>
        <dbReference type="ARBA" id="ARBA00022737"/>
    </source>
</evidence>
<dbReference type="InterPro" id="IPR013105">
    <property type="entry name" value="TPR_2"/>
</dbReference>
<organism evidence="6 7">
    <name type="scientific">Aeromonas eucrenophila</name>
    <dbReference type="NCBI Taxonomy" id="649"/>
    <lineage>
        <taxon>Bacteria</taxon>
        <taxon>Pseudomonadati</taxon>
        <taxon>Pseudomonadota</taxon>
        <taxon>Gammaproteobacteria</taxon>
        <taxon>Aeromonadales</taxon>
        <taxon>Aeromonadaceae</taxon>
        <taxon>Aeromonas</taxon>
    </lineage>
</organism>
<proteinExistence type="predicted"/>
<dbReference type="SUPFAM" id="SSF53300">
    <property type="entry name" value="vWA-like"/>
    <property type="match status" value="1"/>
</dbReference>
<comment type="caution">
    <text evidence="6">The sequence shown here is derived from an EMBL/GenBank/DDBJ whole genome shotgun (WGS) entry which is preliminary data.</text>
</comment>
<dbReference type="InterPro" id="IPR002035">
    <property type="entry name" value="VWF_A"/>
</dbReference>
<keyword evidence="2 3" id="KW-0802">TPR repeat</keyword>
<dbReference type="InterPro" id="IPR036465">
    <property type="entry name" value="vWFA_dom_sf"/>
</dbReference>
<dbReference type="EMBL" id="JBHSPP010000017">
    <property type="protein sequence ID" value="MFC5708319.1"/>
    <property type="molecule type" value="Genomic_DNA"/>
</dbReference>
<feature type="domain" description="VWFA" evidence="5">
    <location>
        <begin position="82"/>
        <end position="195"/>
    </location>
</feature>
<dbReference type="SMART" id="SM00028">
    <property type="entry name" value="TPR"/>
    <property type="match status" value="1"/>
</dbReference>
<dbReference type="Pfam" id="PF13519">
    <property type="entry name" value="VWA_2"/>
    <property type="match status" value="1"/>
</dbReference>
<sequence>MELMLLRPLWLLALLPWLWQGWRRRRQPTLLAPAMQAYLLPGQDRGFPWLWLACLPLILALSGPALRQQSQSIESPALDIWLLDLSDSMRAEDLPPDRATRVRLLLQDMLDESSSTGASEDRHPIALILFADDAYLAMPPSRDHQAISLLLPDLRPAIMPQLTSRRGSAPERAVVLALAQIPAGQSARLLLVTDGLSAAQIERIAELWPCQGTLFCQQSTRPRLDILLANGGKATELAPSPTASQGLGSALGRRLPAPDGATMAQLATDLGGRLQWLQAGIPRFAPLPTSQTLTTDQSRDLGPWLLLPLLPLALLARIGAHWLLLLGLGMGLLDSPPLQASAPLSDPLLQEQQARQDYRQGHYQAAARGFQDPVWQGNAWYRAGDYARAASAYARVNSATAHYNRGNALVRLGQPGAAEQAYLAALTLEPGHQDALFNLALLRTPPQSASQEPKPSETPKPSATEPPSAAPERPQPPAPPVLLLEQRLRKEAQRRALANTADSSFIKPEESR</sequence>
<feature type="region of interest" description="Disordered" evidence="4">
    <location>
        <begin position="446"/>
        <end position="512"/>
    </location>
</feature>
<evidence type="ECO:0000313" key="6">
    <source>
        <dbReference type="EMBL" id="MFC5708319.1"/>
    </source>
</evidence>
<protein>
    <submittedName>
        <fullName evidence="6">Tetratricopeptide repeat protein</fullName>
    </submittedName>
</protein>
<dbReference type="PROSITE" id="PS50005">
    <property type="entry name" value="TPR"/>
    <property type="match status" value="1"/>
</dbReference>
<keyword evidence="7" id="KW-1185">Reference proteome</keyword>
<evidence type="ECO:0000256" key="2">
    <source>
        <dbReference type="ARBA" id="ARBA00022803"/>
    </source>
</evidence>
<feature type="compositionally biased region" description="Low complexity" evidence="4">
    <location>
        <begin position="459"/>
        <end position="472"/>
    </location>
</feature>
<dbReference type="InterPro" id="IPR019734">
    <property type="entry name" value="TPR_rpt"/>
</dbReference>
<dbReference type="Gene3D" id="3.40.50.410">
    <property type="entry name" value="von Willebrand factor, type A domain"/>
    <property type="match status" value="1"/>
</dbReference>
<evidence type="ECO:0000256" key="4">
    <source>
        <dbReference type="SAM" id="MobiDB-lite"/>
    </source>
</evidence>
<dbReference type="Gene3D" id="1.25.40.10">
    <property type="entry name" value="Tetratricopeptide repeat domain"/>
    <property type="match status" value="1"/>
</dbReference>
<dbReference type="Proteomes" id="UP001596132">
    <property type="component" value="Unassembled WGS sequence"/>
</dbReference>
<feature type="repeat" description="TPR" evidence="3">
    <location>
        <begin position="399"/>
        <end position="432"/>
    </location>
</feature>
<dbReference type="RefSeq" id="WP_042638963.1">
    <property type="nucleotide sequence ID" value="NZ_CDDF01000001.1"/>
</dbReference>
<dbReference type="SUPFAM" id="SSF48452">
    <property type="entry name" value="TPR-like"/>
    <property type="match status" value="1"/>
</dbReference>